<dbReference type="SUPFAM" id="SSF51206">
    <property type="entry name" value="cAMP-binding domain-like"/>
    <property type="match status" value="1"/>
</dbReference>
<evidence type="ECO:0000256" key="8">
    <source>
        <dbReference type="ARBA" id="ARBA00023286"/>
    </source>
</evidence>
<evidence type="ECO:0000256" key="5">
    <source>
        <dbReference type="ARBA" id="ARBA00022989"/>
    </source>
</evidence>
<dbReference type="Pfam" id="PF16526">
    <property type="entry name" value="CLZ"/>
    <property type="match status" value="1"/>
</dbReference>
<keyword evidence="6" id="KW-0406">Ion transport</keyword>
<dbReference type="PANTHER" id="PTHR45638:SF6">
    <property type="entry name" value="CYCLIC NUCLEOTIDE-GATED CATION CHANNEL ALPHA-3"/>
    <property type="match status" value="1"/>
</dbReference>
<proteinExistence type="predicted"/>
<evidence type="ECO:0000256" key="2">
    <source>
        <dbReference type="ARBA" id="ARBA00022448"/>
    </source>
</evidence>
<dbReference type="InterPro" id="IPR050866">
    <property type="entry name" value="CNG_cation_channel"/>
</dbReference>
<dbReference type="PROSITE" id="PS00888">
    <property type="entry name" value="CNMP_BINDING_1"/>
    <property type="match status" value="1"/>
</dbReference>
<dbReference type="InterPro" id="IPR018490">
    <property type="entry name" value="cNMP-bd_dom_sf"/>
</dbReference>
<feature type="compositionally biased region" description="Polar residues" evidence="10">
    <location>
        <begin position="553"/>
        <end position="562"/>
    </location>
</feature>
<reference evidence="13" key="1">
    <citation type="submission" date="2025-08" db="UniProtKB">
        <authorList>
            <consortium name="Ensembl"/>
        </authorList>
    </citation>
    <scope>IDENTIFICATION</scope>
</reference>
<dbReference type="AlphaFoldDB" id="A0A8C9XM65"/>
<keyword evidence="5 11" id="KW-1133">Transmembrane helix</keyword>
<evidence type="ECO:0000256" key="4">
    <source>
        <dbReference type="ARBA" id="ARBA00022692"/>
    </source>
</evidence>
<evidence type="ECO:0000256" key="7">
    <source>
        <dbReference type="ARBA" id="ARBA00023136"/>
    </source>
</evidence>
<feature type="transmembrane region" description="Helical" evidence="11">
    <location>
        <begin position="271"/>
        <end position="294"/>
    </location>
</feature>
<dbReference type="Gene3D" id="2.60.120.10">
    <property type="entry name" value="Jelly Rolls"/>
    <property type="match status" value="1"/>
</dbReference>
<feature type="transmembrane region" description="Helical" evidence="11">
    <location>
        <begin position="61"/>
        <end position="81"/>
    </location>
</feature>
<evidence type="ECO:0000259" key="12">
    <source>
        <dbReference type="PROSITE" id="PS50042"/>
    </source>
</evidence>
<keyword evidence="9" id="KW-0407">Ion channel</keyword>
<dbReference type="GO" id="GO:0005886">
    <property type="term" value="C:plasma membrane"/>
    <property type="evidence" value="ECO:0007669"/>
    <property type="project" value="TreeGrafter"/>
</dbReference>
<evidence type="ECO:0000256" key="9">
    <source>
        <dbReference type="ARBA" id="ARBA00023303"/>
    </source>
</evidence>
<keyword evidence="3" id="KW-0716">Sensory transduction</keyword>
<dbReference type="Proteomes" id="UP000694568">
    <property type="component" value="Unplaced"/>
</dbReference>
<comment type="subcellular location">
    <subcellularLocation>
        <location evidence="1">Membrane</location>
        <topology evidence="1">Multi-pass membrane protein</topology>
    </subcellularLocation>
</comment>
<evidence type="ECO:0000256" key="6">
    <source>
        <dbReference type="ARBA" id="ARBA00023065"/>
    </source>
</evidence>
<dbReference type="InterPro" id="IPR000595">
    <property type="entry name" value="cNMP-bd_dom"/>
</dbReference>
<evidence type="ECO:0000256" key="1">
    <source>
        <dbReference type="ARBA" id="ARBA00004141"/>
    </source>
</evidence>
<dbReference type="InterPro" id="IPR005821">
    <property type="entry name" value="Ion_trans_dom"/>
</dbReference>
<dbReference type="SUPFAM" id="SSF81324">
    <property type="entry name" value="Voltage-gated potassium channels"/>
    <property type="match status" value="1"/>
</dbReference>
<dbReference type="GO" id="GO:0017071">
    <property type="term" value="C:intracellular cyclic nucleotide activated cation channel complex"/>
    <property type="evidence" value="ECO:0007669"/>
    <property type="project" value="TreeGrafter"/>
</dbReference>
<keyword evidence="4 11" id="KW-0812">Transmembrane</keyword>
<dbReference type="SMART" id="SM00100">
    <property type="entry name" value="cNMP"/>
    <property type="match status" value="1"/>
</dbReference>
<evidence type="ECO:0000313" key="13">
    <source>
        <dbReference type="Ensembl" id="ENSSLUP00000011186.1"/>
    </source>
</evidence>
<dbReference type="PANTHER" id="PTHR45638">
    <property type="entry name" value="CYCLIC NUCLEOTIDE-GATED CATION CHANNEL SUBUNIT A"/>
    <property type="match status" value="1"/>
</dbReference>
<feature type="transmembrane region" description="Helical" evidence="11">
    <location>
        <begin position="199"/>
        <end position="221"/>
    </location>
</feature>
<evidence type="ECO:0000313" key="14">
    <source>
        <dbReference type="Proteomes" id="UP000694568"/>
    </source>
</evidence>
<dbReference type="GO" id="GO:0030553">
    <property type="term" value="F:cGMP binding"/>
    <property type="evidence" value="ECO:0007669"/>
    <property type="project" value="TreeGrafter"/>
</dbReference>
<keyword evidence="14" id="KW-1185">Reference proteome</keyword>
<keyword evidence="7 11" id="KW-0472">Membrane</keyword>
<evidence type="ECO:0000256" key="11">
    <source>
        <dbReference type="SAM" id="Phobius"/>
    </source>
</evidence>
<sequence length="569" mass="65816">ASGSLTVTFLPDNRPFFLQVFSTNQDTAYYNNLSVIKDFNHHSSMNCLIKVWIMDPATDMYYYWLAIISIPVFYNLMFLVARSCFNDLQHTDIMMWMVLDYTSDVLYYIDTFVRARTGFLEQGLLVKDEKVLKEKYIKTLQFKLDIISIIPTDLIFLIIGTDYPEWRFNRLFKLARLFEFFDRTETRTNYPNIFRIANLVLYIIIIIHWNACLFFAISKMLGFGSDTWVYPDIKKPQFSRLARQYIYCFYWSTLTLTTIGETPPPVRDIEYFFVVADFLTGVLIFATIVGNVGAMISNMSAARVEFQAKIDSIKQYMQFRKVTKDLEIRVVKWFDYLWTEEKTCDEKKVLKNLPDKLKAEIAINVHLETLRKVRIFQDCEAGLLVELVLKLQPQVFSPGDYICKKGDIGREMYIIKGGKLAVVADDGVTQFVVLSDGAYFGEISILGIKGSKAGNRRTANIRSVGYSDLFALSKDDLMEALTEYPDAKGMLEEKGKAILMKDNLIDEALVNATDAKDLEEKVNRIEASLDVMMVKFRKLTGQYESSQRKMKQRLSNMSNQVRTLRVDNE</sequence>
<dbReference type="FunFam" id="2.60.120.10:FF:000002">
    <property type="entry name" value="Cyclic nucleotide gated channel alpha 1a"/>
    <property type="match status" value="1"/>
</dbReference>
<dbReference type="InterPro" id="IPR014710">
    <property type="entry name" value="RmlC-like_jellyroll"/>
</dbReference>
<dbReference type="Ensembl" id="ENSSLUT00000011575.1">
    <property type="protein sequence ID" value="ENSSLUP00000011186.1"/>
    <property type="gene ID" value="ENSSLUG00000005305.1"/>
</dbReference>
<dbReference type="InterPro" id="IPR032406">
    <property type="entry name" value="CLZ_dom"/>
</dbReference>
<organism evidence="13 14">
    <name type="scientific">Sander lucioperca</name>
    <name type="common">Pike-perch</name>
    <name type="synonym">Perca lucioperca</name>
    <dbReference type="NCBI Taxonomy" id="283035"/>
    <lineage>
        <taxon>Eukaryota</taxon>
        <taxon>Metazoa</taxon>
        <taxon>Chordata</taxon>
        <taxon>Craniata</taxon>
        <taxon>Vertebrata</taxon>
        <taxon>Euteleostomi</taxon>
        <taxon>Actinopterygii</taxon>
        <taxon>Neopterygii</taxon>
        <taxon>Teleostei</taxon>
        <taxon>Neoteleostei</taxon>
        <taxon>Acanthomorphata</taxon>
        <taxon>Eupercaria</taxon>
        <taxon>Perciformes</taxon>
        <taxon>Percoidei</taxon>
        <taxon>Percidae</taxon>
        <taxon>Luciopercinae</taxon>
        <taxon>Sander</taxon>
    </lineage>
</organism>
<protein>
    <submittedName>
        <fullName evidence="13">Cyclic nucleotide gated channel subunit alpha 3</fullName>
    </submittedName>
</protein>
<keyword evidence="8" id="KW-1071">Ligand-gated ion channel</keyword>
<evidence type="ECO:0000256" key="10">
    <source>
        <dbReference type="SAM" id="MobiDB-lite"/>
    </source>
</evidence>
<dbReference type="GO" id="GO:0005222">
    <property type="term" value="F:intracellularly cAMP-activated cation channel activity"/>
    <property type="evidence" value="ECO:0007669"/>
    <property type="project" value="TreeGrafter"/>
</dbReference>
<dbReference type="Gene3D" id="1.20.5.300">
    <property type="match status" value="1"/>
</dbReference>
<dbReference type="Pfam" id="PF00027">
    <property type="entry name" value="cNMP_binding"/>
    <property type="match status" value="1"/>
</dbReference>
<reference evidence="13" key="2">
    <citation type="submission" date="2025-09" db="UniProtKB">
        <authorList>
            <consortium name="Ensembl"/>
        </authorList>
    </citation>
    <scope>IDENTIFICATION</scope>
</reference>
<evidence type="ECO:0000256" key="3">
    <source>
        <dbReference type="ARBA" id="ARBA00022606"/>
    </source>
</evidence>
<dbReference type="FunFam" id="1.10.287.630:FF:000001">
    <property type="entry name" value="Cyclic nucleotide-gated channel alpha 3"/>
    <property type="match status" value="1"/>
</dbReference>
<dbReference type="GeneTree" id="ENSGT00940000158737"/>
<feature type="region of interest" description="Disordered" evidence="10">
    <location>
        <begin position="547"/>
        <end position="569"/>
    </location>
</feature>
<dbReference type="Gene3D" id="1.10.287.70">
    <property type="match status" value="1"/>
</dbReference>
<keyword evidence="2" id="KW-0813">Transport</keyword>
<dbReference type="CDD" id="cd00038">
    <property type="entry name" value="CAP_ED"/>
    <property type="match status" value="1"/>
</dbReference>
<dbReference type="Gene3D" id="1.10.287.630">
    <property type="entry name" value="Helix hairpin bin"/>
    <property type="match status" value="1"/>
</dbReference>
<dbReference type="InterPro" id="IPR018488">
    <property type="entry name" value="cNMP-bd_CS"/>
</dbReference>
<feature type="domain" description="Cyclic nucleotide-binding" evidence="12">
    <location>
        <begin position="375"/>
        <end position="481"/>
    </location>
</feature>
<dbReference type="Pfam" id="PF00520">
    <property type="entry name" value="Ion_trans"/>
    <property type="match status" value="1"/>
</dbReference>
<dbReference type="PROSITE" id="PS00889">
    <property type="entry name" value="CNMP_BINDING_2"/>
    <property type="match status" value="1"/>
</dbReference>
<dbReference type="PROSITE" id="PS50042">
    <property type="entry name" value="CNMP_BINDING_3"/>
    <property type="match status" value="1"/>
</dbReference>
<dbReference type="GO" id="GO:0005223">
    <property type="term" value="F:intracellularly cGMP-activated cation channel activity"/>
    <property type="evidence" value="ECO:0007669"/>
    <property type="project" value="TreeGrafter"/>
</dbReference>
<accession>A0A8C9XM65</accession>
<name>A0A8C9XM65_SANLU</name>
<dbReference type="GO" id="GO:0044877">
    <property type="term" value="F:protein-containing complex binding"/>
    <property type="evidence" value="ECO:0007669"/>
    <property type="project" value="TreeGrafter"/>
</dbReference>
<dbReference type="FunFam" id="1.10.287.70:FF:000030">
    <property type="entry name" value="Cyclic nucleotide-gated channel alpha 3"/>
    <property type="match status" value="1"/>
</dbReference>